<feature type="domain" description="4Fe-4S ferredoxin-type" evidence="4">
    <location>
        <begin position="148"/>
        <end position="178"/>
    </location>
</feature>
<sequence length="229" mass="25156">MNDLTAELKENTLGWGADLIGVADISGLKMPFPRAISVAVALDPEIVESLSDGPSLRYQDEYTSVNSRIDDILNRILRFFSDRGHRAEMETASSPDFDRRTLSASFPHKTAATLAGLGWIGKNALLITEDYGSAVRLGTIFTDAPIDADVPVLESRCGTCSACLQECPVNAPGDRIWRPGMDRGSLVEIEACMGQLSSFMDERGLKHAICGICIRCCPWTERYLRKDRP</sequence>
<dbReference type="Proteomes" id="UP001200430">
    <property type="component" value="Unassembled WGS sequence"/>
</dbReference>
<keyword evidence="6" id="KW-1185">Reference proteome</keyword>
<keyword evidence="1" id="KW-0479">Metal-binding</keyword>
<keyword evidence="2" id="KW-0408">Iron</keyword>
<accession>A0ABS9EUQ5</accession>
<name>A0ABS9EUQ5_9BACT</name>
<evidence type="ECO:0000256" key="3">
    <source>
        <dbReference type="ARBA" id="ARBA00023014"/>
    </source>
</evidence>
<proteinExistence type="predicted"/>
<comment type="caution">
    <text evidence="5">The sequence shown here is derived from an EMBL/GenBank/DDBJ whole genome shotgun (WGS) entry which is preliminary data.</text>
</comment>
<evidence type="ECO:0000313" key="5">
    <source>
        <dbReference type="EMBL" id="MCF4143478.1"/>
    </source>
</evidence>
<keyword evidence="3" id="KW-0411">Iron-sulfur</keyword>
<gene>
    <name evidence="5" type="ORF">L2W38_11710</name>
</gene>
<dbReference type="PANTHER" id="PTHR42827:SF1">
    <property type="entry name" value="IRON-SULFUR CLUSTER-BINDING PROTEIN"/>
    <property type="match status" value="1"/>
</dbReference>
<dbReference type="InterPro" id="IPR017900">
    <property type="entry name" value="4Fe4S_Fe_S_CS"/>
</dbReference>
<evidence type="ECO:0000259" key="4">
    <source>
        <dbReference type="PROSITE" id="PS51379"/>
    </source>
</evidence>
<dbReference type="SUPFAM" id="SSF54862">
    <property type="entry name" value="4Fe-4S ferredoxins"/>
    <property type="match status" value="1"/>
</dbReference>
<protein>
    <submittedName>
        <fullName evidence="5">Epoxyqueuosine reductase</fullName>
    </submittedName>
</protein>
<dbReference type="RefSeq" id="WP_236100179.1">
    <property type="nucleotide sequence ID" value="NZ_JAKGUD010000016.1"/>
</dbReference>
<evidence type="ECO:0000256" key="1">
    <source>
        <dbReference type="ARBA" id="ARBA00022723"/>
    </source>
</evidence>
<dbReference type="InterPro" id="IPR017896">
    <property type="entry name" value="4Fe4S_Fe-S-bd"/>
</dbReference>
<dbReference type="PROSITE" id="PS00198">
    <property type="entry name" value="4FE4S_FER_1"/>
    <property type="match status" value="1"/>
</dbReference>
<dbReference type="EMBL" id="JAKGUD010000016">
    <property type="protein sequence ID" value="MCF4143478.1"/>
    <property type="molecule type" value="Genomic_DNA"/>
</dbReference>
<dbReference type="PANTHER" id="PTHR42827">
    <property type="entry name" value="IRON-SULFUR CLUSTER-BINDING PROTEIN-RELATED"/>
    <property type="match status" value="1"/>
</dbReference>
<evidence type="ECO:0000313" key="6">
    <source>
        <dbReference type="Proteomes" id="UP001200430"/>
    </source>
</evidence>
<reference evidence="5 6" key="1">
    <citation type="submission" date="2022-01" db="EMBL/GenBank/DDBJ databases">
        <title>Dethiosulfovibrio faecalis sp. nov., a novel proteolytic, non-sulfur-reducing bacterium isolated from a marine aquaculture solid waste bioreactor.</title>
        <authorList>
            <person name="Grabowski S."/>
            <person name="Apolinario E."/>
            <person name="Schneider N."/>
            <person name="Marshall C.W."/>
            <person name="Sowers K.R."/>
        </authorList>
    </citation>
    <scope>NUCLEOTIDE SEQUENCE [LARGE SCALE GENOMIC DNA]</scope>
    <source>
        <strain evidence="5 6">DSM 12537</strain>
    </source>
</reference>
<organism evidence="5 6">
    <name type="scientific">Dethiosulfovibrio marinus</name>
    <dbReference type="NCBI Taxonomy" id="133532"/>
    <lineage>
        <taxon>Bacteria</taxon>
        <taxon>Thermotogati</taxon>
        <taxon>Synergistota</taxon>
        <taxon>Synergistia</taxon>
        <taxon>Synergistales</taxon>
        <taxon>Dethiosulfovibrionaceae</taxon>
        <taxon>Dethiosulfovibrio</taxon>
    </lineage>
</organism>
<dbReference type="PROSITE" id="PS51379">
    <property type="entry name" value="4FE4S_FER_2"/>
    <property type="match status" value="1"/>
</dbReference>
<evidence type="ECO:0000256" key="2">
    <source>
        <dbReference type="ARBA" id="ARBA00023004"/>
    </source>
</evidence>